<comment type="caution">
    <text evidence="10">The sequence shown here is derived from an EMBL/GenBank/DDBJ whole genome shotgun (WGS) entry which is preliminary data.</text>
</comment>
<reference evidence="10 11" key="1">
    <citation type="submission" date="2016-07" db="EMBL/GenBank/DDBJ databases">
        <title>Pervasive Adenine N6-methylation of Active Genes in Fungi.</title>
        <authorList>
            <consortium name="DOE Joint Genome Institute"/>
            <person name="Mondo S.J."/>
            <person name="Dannebaum R.O."/>
            <person name="Kuo R.C."/>
            <person name="Labutti K."/>
            <person name="Haridas S."/>
            <person name="Kuo A."/>
            <person name="Salamov A."/>
            <person name="Ahrendt S.R."/>
            <person name="Lipzen A."/>
            <person name="Sullivan W."/>
            <person name="Andreopoulos W.B."/>
            <person name="Clum A."/>
            <person name="Lindquist E."/>
            <person name="Daum C."/>
            <person name="Ramamoorthy G.K."/>
            <person name="Gryganskyi A."/>
            <person name="Culley D."/>
            <person name="Magnuson J.K."/>
            <person name="James T.Y."/>
            <person name="O'Malley M.A."/>
            <person name="Stajich J.E."/>
            <person name="Spatafora J.W."/>
            <person name="Visel A."/>
            <person name="Grigoriev I.V."/>
        </authorList>
    </citation>
    <scope>NUCLEOTIDE SEQUENCE [LARGE SCALE GENOMIC DNA]</scope>
    <source>
        <strain evidence="10 11">NRRL 1336</strain>
    </source>
</reference>
<comment type="similarity">
    <text evidence="2">Belongs to the pinin family.</text>
</comment>
<name>A0A1X2I6R0_9FUNG</name>
<feature type="compositionally biased region" description="Low complexity" evidence="8">
    <location>
        <begin position="177"/>
        <end position="192"/>
    </location>
</feature>
<proteinExistence type="inferred from homology"/>
<evidence type="ECO:0000256" key="4">
    <source>
        <dbReference type="ARBA" id="ARBA00023015"/>
    </source>
</evidence>
<feature type="compositionally biased region" description="Low complexity" evidence="8">
    <location>
        <begin position="38"/>
        <end position="59"/>
    </location>
</feature>
<dbReference type="InterPro" id="IPR006786">
    <property type="entry name" value="Pinin_SDK_MemA"/>
</dbReference>
<evidence type="ECO:0000256" key="3">
    <source>
        <dbReference type="ARBA" id="ARBA00022664"/>
    </source>
</evidence>
<dbReference type="AlphaFoldDB" id="A0A1X2I6R0"/>
<keyword evidence="7" id="KW-0539">Nucleus</keyword>
<evidence type="ECO:0000256" key="2">
    <source>
        <dbReference type="ARBA" id="ARBA00010386"/>
    </source>
</evidence>
<evidence type="ECO:0000256" key="7">
    <source>
        <dbReference type="ARBA" id="ARBA00023242"/>
    </source>
</evidence>
<dbReference type="PANTHER" id="PTHR12707:SF0">
    <property type="entry name" value="PININ"/>
    <property type="match status" value="1"/>
</dbReference>
<dbReference type="OrthoDB" id="330772at2759"/>
<feature type="region of interest" description="Disordered" evidence="8">
    <location>
        <begin position="1"/>
        <end position="77"/>
    </location>
</feature>
<feature type="compositionally biased region" description="Basic and acidic residues" evidence="8">
    <location>
        <begin position="1"/>
        <end position="24"/>
    </location>
</feature>
<feature type="compositionally biased region" description="Basic and acidic residues" evidence="8">
    <location>
        <begin position="130"/>
        <end position="150"/>
    </location>
</feature>
<dbReference type="EMBL" id="MCGE01000024">
    <property type="protein sequence ID" value="ORZ10523.1"/>
    <property type="molecule type" value="Genomic_DNA"/>
</dbReference>
<keyword evidence="5" id="KW-0804">Transcription</keyword>
<evidence type="ECO:0000256" key="8">
    <source>
        <dbReference type="SAM" id="MobiDB-lite"/>
    </source>
</evidence>
<gene>
    <name evidence="10" type="ORF">BCR42DRAFT_454554</name>
</gene>
<accession>A0A1X2I6R0</accession>
<keyword evidence="11" id="KW-1185">Reference proteome</keyword>
<dbReference type="GO" id="GO:0071013">
    <property type="term" value="C:catalytic step 2 spliceosome"/>
    <property type="evidence" value="ECO:0007669"/>
    <property type="project" value="TreeGrafter"/>
</dbReference>
<evidence type="ECO:0000313" key="10">
    <source>
        <dbReference type="EMBL" id="ORZ10523.1"/>
    </source>
</evidence>
<evidence type="ECO:0000259" key="9">
    <source>
        <dbReference type="Pfam" id="PF04696"/>
    </source>
</evidence>
<dbReference type="GO" id="GO:0006397">
    <property type="term" value="P:mRNA processing"/>
    <property type="evidence" value="ECO:0007669"/>
    <property type="project" value="UniProtKB-KW"/>
</dbReference>
<dbReference type="Proteomes" id="UP000193560">
    <property type="component" value="Unassembled WGS sequence"/>
</dbReference>
<feature type="region of interest" description="Disordered" evidence="8">
    <location>
        <begin position="125"/>
        <end position="156"/>
    </location>
</feature>
<comment type="subcellular location">
    <subcellularLocation>
        <location evidence="1">Nucleus</location>
    </subcellularLocation>
</comment>
<evidence type="ECO:0000256" key="1">
    <source>
        <dbReference type="ARBA" id="ARBA00004123"/>
    </source>
</evidence>
<dbReference type="GO" id="GO:0008380">
    <property type="term" value="P:RNA splicing"/>
    <property type="evidence" value="ECO:0007669"/>
    <property type="project" value="UniProtKB-KW"/>
</dbReference>
<dbReference type="STRING" id="90262.A0A1X2I6R0"/>
<dbReference type="InterPro" id="IPR039853">
    <property type="entry name" value="Pinin"/>
</dbReference>
<dbReference type="Pfam" id="PF04696">
    <property type="entry name" value="Pinin_SDK_memA"/>
    <property type="match status" value="1"/>
</dbReference>
<evidence type="ECO:0000313" key="11">
    <source>
        <dbReference type="Proteomes" id="UP000193560"/>
    </source>
</evidence>
<protein>
    <submittedName>
        <fullName evidence="10">Pinin/SDK/memA/ protein conserved region-domain-containing protein</fullName>
    </submittedName>
</protein>
<sequence length="218" mass="25427">MSNTTERKRSLDHIDDDEKNKDQDNVPPQDAAHDQSVTDDTNITNNDTETTTTTEAPDSTNDKQRSSISNVHERKRGQRMFGMLMGTLDKFNKAQQQNQDQARKRQAIDTKQQERLLEEKKAIQASMLQRRQERAEKNQQRQADLDERRIKQSSLQRQKLAHYLITTTTTPRLTYLPKQLLPQQQKQIDQQINSTEETPTTAERGEESDHDQEIKEQQ</sequence>
<feature type="compositionally biased region" description="Basic and acidic residues" evidence="8">
    <location>
        <begin position="203"/>
        <end position="218"/>
    </location>
</feature>
<keyword evidence="4" id="KW-0805">Transcription regulation</keyword>
<evidence type="ECO:0000256" key="5">
    <source>
        <dbReference type="ARBA" id="ARBA00023163"/>
    </source>
</evidence>
<keyword evidence="3" id="KW-0507">mRNA processing</keyword>
<keyword evidence="6" id="KW-0508">mRNA splicing</keyword>
<dbReference type="PANTHER" id="PTHR12707">
    <property type="entry name" value="PINN"/>
    <property type="match status" value="1"/>
</dbReference>
<feature type="domain" description="Pinin/SDK/MemA protein" evidence="9">
    <location>
        <begin position="73"/>
        <end position="192"/>
    </location>
</feature>
<organism evidence="10 11">
    <name type="scientific">Absidia repens</name>
    <dbReference type="NCBI Taxonomy" id="90262"/>
    <lineage>
        <taxon>Eukaryota</taxon>
        <taxon>Fungi</taxon>
        <taxon>Fungi incertae sedis</taxon>
        <taxon>Mucoromycota</taxon>
        <taxon>Mucoromycotina</taxon>
        <taxon>Mucoromycetes</taxon>
        <taxon>Mucorales</taxon>
        <taxon>Cunninghamellaceae</taxon>
        <taxon>Absidia</taxon>
    </lineage>
</organism>
<feature type="region of interest" description="Disordered" evidence="8">
    <location>
        <begin position="175"/>
        <end position="218"/>
    </location>
</feature>
<evidence type="ECO:0000256" key="6">
    <source>
        <dbReference type="ARBA" id="ARBA00023187"/>
    </source>
</evidence>